<gene>
    <name evidence="2" type="ORF">BP00DRAFT_205982</name>
</gene>
<evidence type="ECO:0000256" key="1">
    <source>
        <dbReference type="SAM" id="SignalP"/>
    </source>
</evidence>
<accession>A0A2V5I0X5</accession>
<dbReference type="AlphaFoldDB" id="A0A2V5I0X5"/>
<feature type="signal peptide" evidence="1">
    <location>
        <begin position="1"/>
        <end position="21"/>
    </location>
</feature>
<keyword evidence="1" id="KW-0732">Signal</keyword>
<evidence type="ECO:0000313" key="3">
    <source>
        <dbReference type="Proteomes" id="UP000248817"/>
    </source>
</evidence>
<organism evidence="2 3">
    <name type="scientific">Aspergillus indologenus CBS 114.80</name>
    <dbReference type="NCBI Taxonomy" id="1450541"/>
    <lineage>
        <taxon>Eukaryota</taxon>
        <taxon>Fungi</taxon>
        <taxon>Dikarya</taxon>
        <taxon>Ascomycota</taxon>
        <taxon>Pezizomycotina</taxon>
        <taxon>Eurotiomycetes</taxon>
        <taxon>Eurotiomycetidae</taxon>
        <taxon>Eurotiales</taxon>
        <taxon>Aspergillaceae</taxon>
        <taxon>Aspergillus</taxon>
        <taxon>Aspergillus subgen. Circumdati</taxon>
    </lineage>
</organism>
<proteinExistence type="predicted"/>
<keyword evidence="3" id="KW-1185">Reference proteome</keyword>
<reference evidence="2 3" key="1">
    <citation type="submission" date="2018-02" db="EMBL/GenBank/DDBJ databases">
        <title>The genomes of Aspergillus section Nigri reveals drivers in fungal speciation.</title>
        <authorList>
            <consortium name="DOE Joint Genome Institute"/>
            <person name="Vesth T.C."/>
            <person name="Nybo J."/>
            <person name="Theobald S."/>
            <person name="Brandl J."/>
            <person name="Frisvad J.C."/>
            <person name="Nielsen K.F."/>
            <person name="Lyhne E.K."/>
            <person name="Kogle M.E."/>
            <person name="Kuo A."/>
            <person name="Riley R."/>
            <person name="Clum A."/>
            <person name="Nolan M."/>
            <person name="Lipzen A."/>
            <person name="Salamov A."/>
            <person name="Henrissat B."/>
            <person name="Wiebenga A."/>
            <person name="De vries R.P."/>
            <person name="Grigoriev I.V."/>
            <person name="Mortensen U.H."/>
            <person name="Andersen M.R."/>
            <person name="Baker S.E."/>
        </authorList>
    </citation>
    <scope>NUCLEOTIDE SEQUENCE [LARGE SCALE GENOMIC DNA]</scope>
    <source>
        <strain evidence="2 3">CBS 114.80</strain>
    </source>
</reference>
<dbReference type="Proteomes" id="UP000248817">
    <property type="component" value="Unassembled WGS sequence"/>
</dbReference>
<sequence>MKEMLAIWSTIISLLCHITYAFPSLKGSTINSTTAWQISLYQNKRCTGQTTYFSGNTSLPCHDAILNGGALGYIVQIANGSNCSVVFSSDTQCKQTNSTTVHLNSTASTCQIMRIQNQDMQIRRFSVNCGGNRTRFRFHDRV</sequence>
<name>A0A2V5I0X5_9EURO</name>
<evidence type="ECO:0000313" key="2">
    <source>
        <dbReference type="EMBL" id="PYI30379.1"/>
    </source>
</evidence>
<protein>
    <submittedName>
        <fullName evidence="2">Uncharacterized protein</fullName>
    </submittedName>
</protein>
<dbReference type="EMBL" id="KZ825516">
    <property type="protein sequence ID" value="PYI30379.1"/>
    <property type="molecule type" value="Genomic_DNA"/>
</dbReference>
<feature type="chain" id="PRO_5016085349" evidence="1">
    <location>
        <begin position="22"/>
        <end position="142"/>
    </location>
</feature>